<evidence type="ECO:0000313" key="2">
    <source>
        <dbReference type="Proteomes" id="UP001482620"/>
    </source>
</evidence>
<proteinExistence type="predicted"/>
<accession>A0ABV0VH86</accession>
<sequence>MCCNENPKGLGQPEARLQINLILLHPAFLPWKVLVFRSSVVLQSNELHIHSIKMMFRKWCNFRSSLHKMYKYAHIKKGSRQPDTYQGRCVLQPATLKQIAVKLHEASYFCTGGERRFTGGCLSKVKQVDYIFLILSC</sequence>
<keyword evidence="2" id="KW-1185">Reference proteome</keyword>
<gene>
    <name evidence="1" type="ORF">ILYODFUR_026005</name>
</gene>
<dbReference type="Proteomes" id="UP001482620">
    <property type="component" value="Unassembled WGS sequence"/>
</dbReference>
<reference evidence="1 2" key="1">
    <citation type="submission" date="2021-06" db="EMBL/GenBank/DDBJ databases">
        <authorList>
            <person name="Palmer J.M."/>
        </authorList>
    </citation>
    <scope>NUCLEOTIDE SEQUENCE [LARGE SCALE GENOMIC DNA]</scope>
    <source>
        <strain evidence="2">if_2019</strain>
        <tissue evidence="1">Muscle</tissue>
    </source>
</reference>
<protein>
    <submittedName>
        <fullName evidence="1">Uncharacterized protein</fullName>
    </submittedName>
</protein>
<name>A0ABV0VH86_9TELE</name>
<dbReference type="EMBL" id="JAHRIQ010107510">
    <property type="protein sequence ID" value="MEQ2256624.1"/>
    <property type="molecule type" value="Genomic_DNA"/>
</dbReference>
<comment type="caution">
    <text evidence="1">The sequence shown here is derived from an EMBL/GenBank/DDBJ whole genome shotgun (WGS) entry which is preliminary data.</text>
</comment>
<organism evidence="1 2">
    <name type="scientific">Ilyodon furcidens</name>
    <name type="common">goldbreast splitfin</name>
    <dbReference type="NCBI Taxonomy" id="33524"/>
    <lineage>
        <taxon>Eukaryota</taxon>
        <taxon>Metazoa</taxon>
        <taxon>Chordata</taxon>
        <taxon>Craniata</taxon>
        <taxon>Vertebrata</taxon>
        <taxon>Euteleostomi</taxon>
        <taxon>Actinopterygii</taxon>
        <taxon>Neopterygii</taxon>
        <taxon>Teleostei</taxon>
        <taxon>Neoteleostei</taxon>
        <taxon>Acanthomorphata</taxon>
        <taxon>Ovalentaria</taxon>
        <taxon>Atherinomorphae</taxon>
        <taxon>Cyprinodontiformes</taxon>
        <taxon>Goodeidae</taxon>
        <taxon>Ilyodon</taxon>
    </lineage>
</organism>
<evidence type="ECO:0000313" key="1">
    <source>
        <dbReference type="EMBL" id="MEQ2256624.1"/>
    </source>
</evidence>